<accession>L7Z8U5</accession>
<dbReference type="NCBIfam" id="NF001616">
    <property type="entry name" value="PRK00405.1"/>
    <property type="match status" value="1"/>
</dbReference>
<dbReference type="InterPro" id="IPR037033">
    <property type="entry name" value="DNA-dir_RNAP_su2_hyb_sf"/>
</dbReference>
<evidence type="ECO:0000259" key="14">
    <source>
        <dbReference type="Pfam" id="PF10385"/>
    </source>
</evidence>
<comment type="subunit">
    <text evidence="6 8">The RNAP catalytic core consists of 2 alpha, 1 beta, 1 beta' and 1 omega subunit. When a sigma factor is associated with the core the holoenzyme is formed, which can initiate transcription.</text>
</comment>
<evidence type="ECO:0000259" key="12">
    <source>
        <dbReference type="Pfam" id="PF04563"/>
    </source>
</evidence>
<dbReference type="Pfam" id="PF00562">
    <property type="entry name" value="RNA_pol_Rpb2_6"/>
    <property type="match status" value="1"/>
</dbReference>
<dbReference type="FunFam" id="2.40.50.150:FF:000001">
    <property type="entry name" value="DNA-directed RNA polymerase subunit beta"/>
    <property type="match status" value="1"/>
</dbReference>
<comment type="function">
    <text evidence="6 8">DNA-dependent RNA polymerase catalyzes the transcription of DNA into RNA using the four ribonucleoside triphosphates as substrates.</text>
</comment>
<dbReference type="NCBIfam" id="TIGR02013">
    <property type="entry name" value="rpoB"/>
    <property type="match status" value="1"/>
</dbReference>
<evidence type="ECO:0000259" key="13">
    <source>
        <dbReference type="Pfam" id="PF04565"/>
    </source>
</evidence>
<evidence type="ECO:0000259" key="9">
    <source>
        <dbReference type="Pfam" id="PF00562"/>
    </source>
</evidence>
<dbReference type="Pfam" id="PF04561">
    <property type="entry name" value="RNA_pol_Rpb2_2"/>
    <property type="match status" value="2"/>
</dbReference>
<comment type="similarity">
    <text evidence="6 7">Belongs to the RNA polymerase beta chain family.</text>
</comment>
<dbReference type="PANTHER" id="PTHR20856">
    <property type="entry name" value="DNA-DIRECTED RNA POLYMERASE I SUBUNIT 2"/>
    <property type="match status" value="1"/>
</dbReference>
<evidence type="ECO:0000256" key="2">
    <source>
        <dbReference type="ARBA" id="ARBA00022679"/>
    </source>
</evidence>
<dbReference type="Pfam" id="PF10385">
    <property type="entry name" value="RNA_pol_Rpb2_45"/>
    <property type="match status" value="1"/>
</dbReference>
<dbReference type="FunFam" id="3.90.1100.10:FF:000002">
    <property type="entry name" value="DNA-directed RNA polymerase subunit beta"/>
    <property type="match status" value="1"/>
</dbReference>
<keyword evidence="3 6" id="KW-0548">Nucleotidyltransferase</keyword>
<dbReference type="EC" id="2.7.7.6" evidence="6 8"/>
<proteinExistence type="inferred from homology"/>
<dbReference type="OMA" id="FMTWEGY"/>
<evidence type="ECO:0000256" key="4">
    <source>
        <dbReference type="ARBA" id="ARBA00023163"/>
    </source>
</evidence>
<feature type="domain" description="RNA polymerase Rpb2" evidence="11">
    <location>
        <begin position="172"/>
        <end position="243"/>
    </location>
</feature>
<dbReference type="Gene3D" id="6.10.140.1670">
    <property type="match status" value="1"/>
</dbReference>
<dbReference type="FunFam" id="2.40.270.10:FF:000004">
    <property type="entry name" value="DNA-directed RNA polymerase subunit beta"/>
    <property type="match status" value="1"/>
</dbReference>
<evidence type="ECO:0000256" key="1">
    <source>
        <dbReference type="ARBA" id="ARBA00022478"/>
    </source>
</evidence>
<dbReference type="FunFam" id="3.90.1110.10:FF:000001">
    <property type="entry name" value="DNA-directed RNA polymerase subunit beta"/>
    <property type="match status" value="1"/>
</dbReference>
<evidence type="ECO:0000259" key="10">
    <source>
        <dbReference type="Pfam" id="PF04560"/>
    </source>
</evidence>
<reference evidence="16" key="1">
    <citation type="submission" date="2012-11" db="EMBL/GenBank/DDBJ databases">
        <title>Molecular characterization of a novobiocin-resistant Aeromonas hydrophila vaccine strain AH11NOVO compared to its virulent parent strain AH11P.</title>
        <authorList>
            <person name="Pridgeion J.W."/>
            <person name="Yildirim-Aksoy M."/>
            <person name="Klesius P."/>
            <person name="Mobley J."/>
            <person name="Srivastava K."/>
            <person name="Reddy G."/>
        </authorList>
    </citation>
    <scope>NUCLEOTIDE SEQUENCE</scope>
    <source>
        <strain evidence="16">AH11P</strain>
    </source>
</reference>
<dbReference type="InterPro" id="IPR007642">
    <property type="entry name" value="RNA_pol_Rpb2_2"/>
</dbReference>
<dbReference type="InterPro" id="IPR019462">
    <property type="entry name" value="DNA-dir_RNA_pol_bsu_external_1"/>
</dbReference>
<dbReference type="InterPro" id="IPR007120">
    <property type="entry name" value="DNA-dir_RNAP_su2_dom"/>
</dbReference>
<feature type="domain" description="DNA-directed RNA polymerase subunit 2 hybrid-binding" evidence="9">
    <location>
        <begin position="738"/>
        <end position="1285"/>
    </location>
</feature>
<feature type="domain" description="RNA polymerase beta subunit protrusion" evidence="12">
    <location>
        <begin position="48"/>
        <end position="520"/>
    </location>
</feature>
<dbReference type="InterPro" id="IPR015712">
    <property type="entry name" value="DNA-dir_RNA_pol_su2"/>
</dbReference>
<dbReference type="InterPro" id="IPR007641">
    <property type="entry name" value="RNA_pol_Rpb2_7"/>
</dbReference>
<protein>
    <recommendedName>
        <fullName evidence="6 8">DNA-directed RNA polymerase subunit beta</fullName>
        <shortName evidence="6">RNAP subunit beta</shortName>
        <ecNumber evidence="6 8">2.7.7.6</ecNumber>
    </recommendedName>
    <alternativeName>
        <fullName evidence="6">RNA polymerase subunit beta</fullName>
    </alternativeName>
    <alternativeName>
        <fullName evidence="6">Transcriptase subunit beta</fullName>
    </alternativeName>
</protein>
<dbReference type="InterPro" id="IPR010243">
    <property type="entry name" value="RNA_pol_bsu_bac"/>
</dbReference>
<dbReference type="GO" id="GO:0003899">
    <property type="term" value="F:DNA-directed RNA polymerase activity"/>
    <property type="evidence" value="ECO:0007669"/>
    <property type="project" value="UniProtKB-UniRule"/>
</dbReference>
<dbReference type="Pfam" id="PF04565">
    <property type="entry name" value="RNA_pol_Rpb2_3"/>
    <property type="match status" value="1"/>
</dbReference>
<dbReference type="InterPro" id="IPR007645">
    <property type="entry name" value="RNA_pol_Rpb2_3"/>
</dbReference>
<dbReference type="SUPFAM" id="SSF64484">
    <property type="entry name" value="beta and beta-prime subunits of DNA dependent RNA-polymerase"/>
    <property type="match status" value="1"/>
</dbReference>
<reference evidence="15" key="3">
    <citation type="journal article" date="2013" name="Vet. Microbiol.">
        <title>Biochemical and molecular characterization of the novobiocin and rifampicin resistant Aeromonas hydrophila vaccine strain AL09-71N+R compared to its virulent parent strain AL09-71.</title>
        <authorList>
            <person name="Pridgeon J.W."/>
            <person name="Mu X."/>
            <person name="Klesius P.H."/>
        </authorList>
    </citation>
    <scope>NUCLEOTIDE SEQUENCE</scope>
    <source>
        <strain evidence="15">AL09-71</strain>
    </source>
</reference>
<dbReference type="FunFam" id="3.90.1800.10:FF:000001">
    <property type="entry name" value="DNA-directed RNA polymerase subunit beta"/>
    <property type="match status" value="1"/>
</dbReference>
<sequence>MLRQSCPVGQSGSLISELRNPMVYSYTEKKRIRKDFGKRDQVLDTPYLLSIQLDSFKQFIEADPEGEYGLEAAFRSVFPITSYSGSAELQYVSYRLGEPVFDVKECQIRGVTYSAPLRVKLRMVLYDREAAAGTVKDIKEQEVYMGEIPLMTENGTFVINGTERVIVSQLHRSPGVFFDHDKGKTHSSGKVLYNARVIPYRGSWLDFEFDAKDNLFVRIDRRRKLPASIILRALDFSSEQILATFFETIGFEVKDGKLMMDLVPERLRGETATFDIVANGAVVVETGRRVTARHIRQLEKDSVTQIEVPVEYVVGKVAAKDYAHPQTGEMVVTANQALSLEAVANLSQAGFKHFEVLFTNELDHGAYMSETLRIDSSSSRLEALVEIYRMMRPGEPPTREAAEQLFENLFFSSERYDLSTVGRMKFNRRLAREDETGVGTLTKDDIVDVMKRLIDIRNGNDEVDDIDHLGNRRIRSVGEMAENQFRVGLVRVERAVKERLSLGDLDTLMPQDLINAKPISAAVKEFFGSSQLSQFMDQNNPLSEVTHKRRISALGPGGLTRERAGFEVRDVHPTHYGRLCPIETPEGPNIGLINSLSVYSRTNEYGFLETPYRKVIDGVITDEVDYLSAIEEGKYVIAQANAATTEDGRLKDELIPCRHKGESTFMNADQIQYMDVSPQQIVSVAAALIPFLEHDDANRALMGSNMQRQAVPTLRADKPLVGTGMERAVAVDSGVTVVAKRGGMIDYVDASRIVIKVNEDELLPGEAGIDIYSLTKYTRSNQNTCINQRPCVMLGEPVMAGDVLADGPSTDLGELALGQNLRVAFMPWNGYNFEDSILVNERVVQEDRLTTIHIQELACISRDTKLGPEEITADIPNVGEAALSKLDESGIVYVGAEVKGGDILVGKVTPKGETQLTPEEKLLRAIFGEKASDVKDSSLRVPNGVYGTVVDVQVFTRDGVEKDKRAKEIEEMQLKEAKKDLTEEFKILEDGIFGRSRNLLLAAGYSEDRLNKLDRSKWFELAIEDEAKQIELEQIAEQHVELKAEFDKKFENKRRKIIQGDDLAPGVLKIVKVYLAVKRRIQPGDKMAGRHGNKGVISKICPVEDMPHDEYGRPVDIVLNPLGVPSRMNIGQILEVHLGLAAKGIGEKIDRMVKEQRELHEMRDFLQQVYDLGEKDTQQVNVAELSDDDVRTLVGNLRKGLPVATPVFDGAKEREIKALLKLADLPESGQIALFDGRTGNAFERKVTVGYMYMLKLNHLVDDKMHARSTGSYSLVTQQPLGGKAQFGGQRFGEMEVWALEAYGAAYTLQEMLTVKSDDVNGRTKMYKNIVDGDHRMEPGMPESFNVLLKEIRSLGINIELDEE</sequence>
<dbReference type="InterPro" id="IPR007121">
    <property type="entry name" value="RNA_pol_bsu_CS"/>
</dbReference>
<feature type="domain" description="DNA-directed RNA polymerase beta subunit external 1" evidence="14">
    <location>
        <begin position="612"/>
        <end position="677"/>
    </location>
</feature>
<evidence type="ECO:0000256" key="6">
    <source>
        <dbReference type="HAMAP-Rule" id="MF_01321"/>
    </source>
</evidence>
<dbReference type="Gene3D" id="2.40.50.100">
    <property type="match status" value="1"/>
</dbReference>
<dbReference type="PROSITE" id="PS01166">
    <property type="entry name" value="RNA_POL_BETA"/>
    <property type="match status" value="1"/>
</dbReference>
<reference evidence="16" key="4">
    <citation type="journal article" date="2013" name="Vet. Microbiol.">
        <title>Identification of gyrB and rpoB gene mutations and differentially expressed proteins between a novobiocin-resistant Aeromonas hydrophila catfish vaccine strain and its virulent parent strain.</title>
        <authorList>
            <person name="Pridgeon J.W."/>
            <person name="Yildirim-Aksoy M."/>
            <person name="Klesius P.H."/>
            <person name="Kojima K."/>
            <person name="Mobley J.A."/>
            <person name="Srivastava K.K."/>
            <person name="Reddy P.G."/>
        </authorList>
    </citation>
    <scope>NUCLEOTIDE SEQUENCE</scope>
    <source>
        <strain evidence="16">AH11P</strain>
    </source>
</reference>
<feature type="domain" description="RNA polymerase Rpb2" evidence="13">
    <location>
        <begin position="534"/>
        <end position="601"/>
    </location>
</feature>
<feature type="domain" description="RNA polymerase Rpb2" evidence="11">
    <location>
        <begin position="363"/>
        <end position="475"/>
    </location>
</feature>
<dbReference type="Gene3D" id="2.40.50.150">
    <property type="match status" value="1"/>
</dbReference>
<gene>
    <name evidence="6 15" type="primary">rpoB</name>
</gene>
<dbReference type="Gene3D" id="3.90.1800.10">
    <property type="entry name" value="RNA polymerase alpha subunit dimerisation domain"/>
    <property type="match status" value="1"/>
</dbReference>
<dbReference type="EMBL" id="KC133526">
    <property type="protein sequence ID" value="AGE10381.1"/>
    <property type="molecule type" value="Genomic_DNA"/>
</dbReference>
<dbReference type="GO" id="GO:0006351">
    <property type="term" value="P:DNA-templated transcription"/>
    <property type="evidence" value="ECO:0007669"/>
    <property type="project" value="UniProtKB-UniRule"/>
</dbReference>
<dbReference type="HAMAP" id="MF_01321">
    <property type="entry name" value="RNApol_bact_RpoB"/>
    <property type="match status" value="1"/>
</dbReference>
<dbReference type="FunFam" id="3.90.1110.10:FF:000004">
    <property type="entry name" value="DNA-directed RNA polymerase subunit beta"/>
    <property type="match status" value="1"/>
</dbReference>
<dbReference type="Gene3D" id="2.40.270.10">
    <property type="entry name" value="DNA-directed RNA polymerase, subunit 2, domain 6"/>
    <property type="match status" value="1"/>
</dbReference>
<dbReference type="InterPro" id="IPR014724">
    <property type="entry name" value="RNA_pol_RPB2_OB-fold"/>
</dbReference>
<dbReference type="Pfam" id="PF04563">
    <property type="entry name" value="RNA_pol_Rpb2_1"/>
    <property type="match status" value="1"/>
</dbReference>
<evidence type="ECO:0000313" key="15">
    <source>
        <dbReference type="EMBL" id="AGE10379.1"/>
    </source>
</evidence>
<dbReference type="EMBL" id="KC133522">
    <property type="protein sequence ID" value="AGE10379.1"/>
    <property type="molecule type" value="Genomic_DNA"/>
</dbReference>
<evidence type="ECO:0000256" key="7">
    <source>
        <dbReference type="RuleBase" id="RU000434"/>
    </source>
</evidence>
<dbReference type="GO" id="GO:0032549">
    <property type="term" value="F:ribonucleoside binding"/>
    <property type="evidence" value="ECO:0007669"/>
    <property type="project" value="InterPro"/>
</dbReference>
<evidence type="ECO:0000256" key="5">
    <source>
        <dbReference type="ARBA" id="ARBA00048552"/>
    </source>
</evidence>
<name>L7Z8U5_AERHY</name>
<reference evidence="15" key="2">
    <citation type="submission" date="2012-11" db="EMBL/GenBank/DDBJ databases">
        <authorList>
            <person name="Pridgeon J."/>
            <person name="Mu X."/>
            <person name="Klesius P."/>
        </authorList>
    </citation>
    <scope>NUCLEOTIDE SEQUENCE</scope>
    <source>
        <strain evidence="15">AL09-71</strain>
    </source>
</reference>
<dbReference type="InterPro" id="IPR037034">
    <property type="entry name" value="RNA_pol_Rpb2_2_sf"/>
</dbReference>
<keyword evidence="2 6" id="KW-0808">Transferase</keyword>
<feature type="domain" description="RNA polymerase Rpb2" evidence="10">
    <location>
        <begin position="1287"/>
        <end position="1361"/>
    </location>
</feature>
<dbReference type="Gene3D" id="2.30.150.10">
    <property type="entry name" value="DNA-directed RNA polymerase, beta subunit, external 1 domain"/>
    <property type="match status" value="1"/>
</dbReference>
<evidence type="ECO:0000313" key="16">
    <source>
        <dbReference type="EMBL" id="AGE10381.1"/>
    </source>
</evidence>
<keyword evidence="1 6" id="KW-0240">DNA-directed RNA polymerase</keyword>
<evidence type="ECO:0000259" key="11">
    <source>
        <dbReference type="Pfam" id="PF04561"/>
    </source>
</evidence>
<dbReference type="InterPro" id="IPR007644">
    <property type="entry name" value="RNA_pol_bsu_protrusion"/>
</dbReference>
<comment type="catalytic activity">
    <reaction evidence="5 6 8">
        <text>RNA(n) + a ribonucleoside 5'-triphosphate = RNA(n+1) + diphosphate</text>
        <dbReference type="Rhea" id="RHEA:21248"/>
        <dbReference type="Rhea" id="RHEA-COMP:14527"/>
        <dbReference type="Rhea" id="RHEA-COMP:17342"/>
        <dbReference type="ChEBI" id="CHEBI:33019"/>
        <dbReference type="ChEBI" id="CHEBI:61557"/>
        <dbReference type="ChEBI" id="CHEBI:140395"/>
        <dbReference type="EC" id="2.7.7.6"/>
    </reaction>
</comment>
<dbReference type="InterPro" id="IPR042107">
    <property type="entry name" value="DNA-dir_RNA_pol_bsu_ext_1_sf"/>
</dbReference>
<dbReference type="FunFam" id="2.40.50.100:FF:000006">
    <property type="entry name" value="DNA-directed RNA polymerase subunit beta"/>
    <property type="match status" value="1"/>
</dbReference>
<evidence type="ECO:0000256" key="3">
    <source>
        <dbReference type="ARBA" id="ARBA00022695"/>
    </source>
</evidence>
<organism evidence="15">
    <name type="scientific">Aeromonas hydrophila</name>
    <dbReference type="NCBI Taxonomy" id="644"/>
    <lineage>
        <taxon>Bacteria</taxon>
        <taxon>Pseudomonadati</taxon>
        <taxon>Pseudomonadota</taxon>
        <taxon>Gammaproteobacteria</taxon>
        <taxon>Aeromonadales</taxon>
        <taxon>Aeromonadaceae</taxon>
        <taxon>Aeromonas</taxon>
    </lineage>
</organism>
<evidence type="ECO:0000256" key="8">
    <source>
        <dbReference type="RuleBase" id="RU363031"/>
    </source>
</evidence>
<dbReference type="GO" id="GO:0000428">
    <property type="term" value="C:DNA-directed RNA polymerase complex"/>
    <property type="evidence" value="ECO:0007669"/>
    <property type="project" value="UniProtKB-KW"/>
</dbReference>
<dbReference type="Pfam" id="PF04560">
    <property type="entry name" value="RNA_pol_Rpb2_7"/>
    <property type="match status" value="1"/>
</dbReference>
<dbReference type="CDD" id="cd00653">
    <property type="entry name" value="RNA_pol_B_RPB2"/>
    <property type="match status" value="1"/>
</dbReference>
<dbReference type="Gene3D" id="3.90.1100.10">
    <property type="match status" value="2"/>
</dbReference>
<dbReference type="Gene3D" id="3.90.1110.10">
    <property type="entry name" value="RNA polymerase Rpb2, domain 2"/>
    <property type="match status" value="1"/>
</dbReference>
<keyword evidence="4 6" id="KW-0804">Transcription</keyword>
<dbReference type="GO" id="GO:0003677">
    <property type="term" value="F:DNA binding"/>
    <property type="evidence" value="ECO:0007669"/>
    <property type="project" value="UniProtKB-UniRule"/>
</dbReference>